<evidence type="ECO:0000259" key="4">
    <source>
        <dbReference type="Pfam" id="PF17853"/>
    </source>
</evidence>
<dbReference type="Pfam" id="PF07905">
    <property type="entry name" value="PucR"/>
    <property type="match status" value="1"/>
</dbReference>
<dbReference type="InterPro" id="IPR042070">
    <property type="entry name" value="PucR_C-HTH_sf"/>
</dbReference>
<sequence>MATTVTIKDLLKLKEFQTADIISTPVSLKKSVGVVTIMDLPTIDEWLKEDELLIMGFYMDTHFNRSFIEKLGNRNAAGIITKKKFKKNITPDLVNALQQANIPVLIVEDRYSWSDITAPIQSLIIRHQTTVLKETERFHQAMIHSLSNQHSFHDLCTTLHHMTGLSLAITDEQFRILDYSNDFDWSDYVTDLISHTPRNWQTIAVTPEGRRKDGFIEQRSTWPNTQLRLFLLPVYQNQQLVNYLVVKQPASVDSLPLDLLAKLESFQSIYLLKKAFYTEFQKANSHYQNLILEELIRMDTPNDEERKQLSVTLGVHLEKNYRVLLVKNLNEDDSSLTIERNDRYIAFRNNLKQQSFMNDNILVFSRKDYLVFLLAESFKQTDLFLNQLVDYLDSYNEKASWALGISDLNPYWQLHTGWKEAQQALHFIRSNTSSQRIQYYQNLGILKMFANDQGQLNTLYVQQMLSDYLAPILANDAKQHSQLYKTLETFFETNFSHISTSKILYIHKNTLRARLKRIEELLKIDLKNTDHLMNIHIALKLYQMMDGASCQKFFDLV</sequence>
<protein>
    <recommendedName>
        <fullName evidence="7">PucR family transcriptional regulator</fullName>
    </recommendedName>
</protein>
<comment type="caution">
    <text evidence="5">The sequence shown here is derived from an EMBL/GenBank/DDBJ whole genome shotgun (WGS) entry which is preliminary data.</text>
</comment>
<evidence type="ECO:0000313" key="6">
    <source>
        <dbReference type="Proteomes" id="UP000013785"/>
    </source>
</evidence>
<dbReference type="STRING" id="154621.RV11_GL001595"/>
<feature type="domain" description="CdaR GGDEF-like" evidence="4">
    <location>
        <begin position="302"/>
        <end position="426"/>
    </location>
</feature>
<dbReference type="PANTHER" id="PTHR33744">
    <property type="entry name" value="CARBOHYDRATE DIACID REGULATOR"/>
    <property type="match status" value="1"/>
</dbReference>
<dbReference type="Proteomes" id="UP000013785">
    <property type="component" value="Unassembled WGS sequence"/>
</dbReference>
<dbReference type="InterPro" id="IPR025736">
    <property type="entry name" value="PucR_C-HTH_dom"/>
</dbReference>
<feature type="domain" description="Purine catabolism PurC-like" evidence="2">
    <location>
        <begin position="9"/>
        <end position="124"/>
    </location>
</feature>
<feature type="domain" description="PucR C-terminal helix-turn-helix" evidence="3">
    <location>
        <begin position="483"/>
        <end position="541"/>
    </location>
</feature>
<evidence type="ECO:0000259" key="2">
    <source>
        <dbReference type="Pfam" id="PF07905"/>
    </source>
</evidence>
<dbReference type="HOGENOM" id="CLU_482913_0_0_9"/>
<dbReference type="InterPro" id="IPR012914">
    <property type="entry name" value="PucR_dom"/>
</dbReference>
<dbReference type="Pfam" id="PF13556">
    <property type="entry name" value="HTH_30"/>
    <property type="match status" value="1"/>
</dbReference>
<dbReference type="AlphaFoldDB" id="R3X5D3"/>
<gene>
    <name evidence="5" type="ORF">UC3_00163</name>
</gene>
<dbReference type="InterPro" id="IPR051448">
    <property type="entry name" value="CdaR-like_regulators"/>
</dbReference>
<dbReference type="OrthoDB" id="142218at2"/>
<proteinExistence type="inferred from homology"/>
<keyword evidence="6" id="KW-1185">Reference proteome</keyword>
<evidence type="ECO:0000256" key="1">
    <source>
        <dbReference type="ARBA" id="ARBA00006754"/>
    </source>
</evidence>
<dbReference type="eggNOG" id="COG2508">
    <property type="taxonomic scope" value="Bacteria"/>
</dbReference>
<dbReference type="PATRIC" id="fig|1158610.3.peg.141"/>
<dbReference type="Gene3D" id="1.10.10.2840">
    <property type="entry name" value="PucR C-terminal helix-turn-helix domain"/>
    <property type="match status" value="1"/>
</dbReference>
<evidence type="ECO:0008006" key="7">
    <source>
        <dbReference type="Google" id="ProtNLM"/>
    </source>
</evidence>
<organism evidence="5 6">
    <name type="scientific">Enterococcus phoeniculicola ATCC BAA-412</name>
    <dbReference type="NCBI Taxonomy" id="1158610"/>
    <lineage>
        <taxon>Bacteria</taxon>
        <taxon>Bacillati</taxon>
        <taxon>Bacillota</taxon>
        <taxon>Bacilli</taxon>
        <taxon>Lactobacillales</taxon>
        <taxon>Enterococcaceae</taxon>
        <taxon>Enterococcus</taxon>
    </lineage>
</organism>
<dbReference type="EMBL" id="AJAT01000005">
    <property type="protein sequence ID" value="EOL49260.1"/>
    <property type="molecule type" value="Genomic_DNA"/>
</dbReference>
<dbReference type="Pfam" id="PF17853">
    <property type="entry name" value="GGDEF_2"/>
    <property type="match status" value="1"/>
</dbReference>
<comment type="similarity">
    <text evidence="1">Belongs to the CdaR family.</text>
</comment>
<accession>R3X5D3</accession>
<evidence type="ECO:0000259" key="3">
    <source>
        <dbReference type="Pfam" id="PF13556"/>
    </source>
</evidence>
<dbReference type="RefSeq" id="WP_010766850.1">
    <property type="nucleotide sequence ID" value="NZ_ASWE01000005.1"/>
</dbReference>
<evidence type="ECO:0000313" key="5">
    <source>
        <dbReference type="EMBL" id="EOL49260.1"/>
    </source>
</evidence>
<reference evidence="5 6" key="1">
    <citation type="submission" date="2013-02" db="EMBL/GenBank/DDBJ databases">
        <title>The Genome Sequence of Enterococcus phoeniculicola BAA-412.</title>
        <authorList>
            <consortium name="The Broad Institute Genome Sequencing Platform"/>
            <consortium name="The Broad Institute Genome Sequencing Center for Infectious Disease"/>
            <person name="Earl A.M."/>
            <person name="Gilmore M.S."/>
            <person name="Lebreton F."/>
            <person name="Walker B."/>
            <person name="Young S.K."/>
            <person name="Zeng Q."/>
            <person name="Gargeya S."/>
            <person name="Fitzgerald M."/>
            <person name="Haas B."/>
            <person name="Abouelleil A."/>
            <person name="Alvarado L."/>
            <person name="Arachchi H.M."/>
            <person name="Berlin A.M."/>
            <person name="Chapman S.B."/>
            <person name="Dewar J."/>
            <person name="Goldberg J."/>
            <person name="Griggs A."/>
            <person name="Gujja S."/>
            <person name="Hansen M."/>
            <person name="Howarth C."/>
            <person name="Imamovic A."/>
            <person name="Larimer J."/>
            <person name="McCowan C."/>
            <person name="Murphy C."/>
            <person name="Neiman D."/>
            <person name="Pearson M."/>
            <person name="Priest M."/>
            <person name="Roberts A."/>
            <person name="Saif S."/>
            <person name="Shea T."/>
            <person name="Sisk P."/>
            <person name="Sykes S."/>
            <person name="Wortman J."/>
            <person name="Nusbaum C."/>
            <person name="Birren B."/>
        </authorList>
    </citation>
    <scope>NUCLEOTIDE SEQUENCE [LARGE SCALE GENOMIC DNA]</scope>
    <source>
        <strain evidence="5 6">ATCC BAA-412</strain>
    </source>
</reference>
<dbReference type="InterPro" id="IPR041522">
    <property type="entry name" value="CdaR_GGDEF"/>
</dbReference>
<name>R3X5D3_9ENTE</name>